<dbReference type="SUPFAM" id="SSF49764">
    <property type="entry name" value="HSP20-like chaperones"/>
    <property type="match status" value="1"/>
</dbReference>
<reference evidence="5" key="1">
    <citation type="submission" date="2023-08" db="EMBL/GenBank/DDBJ databases">
        <title>Reference Genome Resource for the Citrus Pathogen Phytophthora citrophthora.</title>
        <authorList>
            <person name="Moller H."/>
            <person name="Coetzee B."/>
            <person name="Rose L.J."/>
            <person name="Van Niekerk J.M."/>
        </authorList>
    </citation>
    <scope>NUCLEOTIDE SEQUENCE</scope>
    <source>
        <strain evidence="5">STE-U-9442</strain>
    </source>
</reference>
<dbReference type="InterPro" id="IPR007052">
    <property type="entry name" value="CS_dom"/>
</dbReference>
<dbReference type="FunFam" id="2.60.40.790:FF:000040">
    <property type="entry name" value="Calcyclin binding protein"/>
    <property type="match status" value="1"/>
</dbReference>
<sequence>MFLQSQYNRSTDTLTAEIAELQALLAQTKTPGNRRDLEQLLQRKQKALEAAELQQENAKVVDTPKPEHVKVAPRPVASDRTPFTEISRFGWEDDGYGKEKVAVYIMSGVDGVGNLPKENVTCNFTKTSFDLKILGLDNKNYRLFKQHLEKEIDPAKSSFRVKKNRVTISLYKADKDNTWMNLTAKNPSKSTKPDTSDPSAGIMDMMKNMYDDGDDEMKRTIAKAWTESRDKNGAASPF</sequence>
<dbReference type="GO" id="GO:0005634">
    <property type="term" value="C:nucleus"/>
    <property type="evidence" value="ECO:0007669"/>
    <property type="project" value="TreeGrafter"/>
</dbReference>
<evidence type="ECO:0000259" key="4">
    <source>
        <dbReference type="PROSITE" id="PS51203"/>
    </source>
</evidence>
<evidence type="ECO:0000256" key="2">
    <source>
        <dbReference type="SAM" id="MobiDB-lite"/>
    </source>
</evidence>
<name>A0AAD9GTI1_9STRA</name>
<dbReference type="PANTHER" id="PTHR13164:SF3">
    <property type="entry name" value="CALCYCLIN-BINDING PROTEIN"/>
    <property type="match status" value="1"/>
</dbReference>
<dbReference type="Proteomes" id="UP001259832">
    <property type="component" value="Unassembled WGS sequence"/>
</dbReference>
<dbReference type="EMBL" id="JASMQC010000006">
    <property type="protein sequence ID" value="KAK1944575.1"/>
    <property type="molecule type" value="Genomic_DNA"/>
</dbReference>
<feature type="domain" description="CS" evidence="4">
    <location>
        <begin position="84"/>
        <end position="183"/>
    </location>
</feature>
<dbReference type="PANTHER" id="PTHR13164">
    <property type="entry name" value="CALICYLIN BINDING PROTEIN"/>
    <property type="match status" value="1"/>
</dbReference>
<dbReference type="PROSITE" id="PS51203">
    <property type="entry name" value="CS"/>
    <property type="match status" value="1"/>
</dbReference>
<dbReference type="PROSITE" id="PS51048">
    <property type="entry name" value="SGS"/>
    <property type="match status" value="1"/>
</dbReference>
<dbReference type="GO" id="GO:0044548">
    <property type="term" value="F:S100 protein binding"/>
    <property type="evidence" value="ECO:0007669"/>
    <property type="project" value="InterPro"/>
</dbReference>
<comment type="caution">
    <text evidence="5">The sequence shown here is derived from an EMBL/GenBank/DDBJ whole genome shotgun (WGS) entry which is preliminary data.</text>
</comment>
<proteinExistence type="predicted"/>
<organism evidence="5 6">
    <name type="scientific">Phytophthora citrophthora</name>
    <dbReference type="NCBI Taxonomy" id="4793"/>
    <lineage>
        <taxon>Eukaryota</taxon>
        <taxon>Sar</taxon>
        <taxon>Stramenopiles</taxon>
        <taxon>Oomycota</taxon>
        <taxon>Peronosporomycetes</taxon>
        <taxon>Peronosporales</taxon>
        <taxon>Peronosporaceae</taxon>
        <taxon>Phytophthora</taxon>
    </lineage>
</organism>
<dbReference type="Gene3D" id="2.60.40.790">
    <property type="match status" value="1"/>
</dbReference>
<dbReference type="CDD" id="cd06468">
    <property type="entry name" value="p23_CacyBP"/>
    <property type="match status" value="1"/>
</dbReference>
<dbReference type="InterPro" id="IPR007699">
    <property type="entry name" value="SGS_dom"/>
</dbReference>
<keyword evidence="1" id="KW-0175">Coiled coil</keyword>
<feature type="domain" description="SGS" evidence="3">
    <location>
        <begin position="167"/>
        <end position="238"/>
    </location>
</feature>
<keyword evidence="6" id="KW-1185">Reference proteome</keyword>
<dbReference type="InterPro" id="IPR037893">
    <property type="entry name" value="CS_CacyBP"/>
</dbReference>
<dbReference type="InterPro" id="IPR052289">
    <property type="entry name" value="Calcyclin-binding_UBL-bridge"/>
</dbReference>
<evidence type="ECO:0000256" key="1">
    <source>
        <dbReference type="SAM" id="Coils"/>
    </source>
</evidence>
<protein>
    <submittedName>
        <fullName evidence="5">Calcyclin-binding protein</fullName>
    </submittedName>
</protein>
<gene>
    <name evidence="5" type="ORF">P3T76_004487</name>
</gene>
<dbReference type="AlphaFoldDB" id="A0AAD9GTI1"/>
<evidence type="ECO:0000313" key="5">
    <source>
        <dbReference type="EMBL" id="KAK1944575.1"/>
    </source>
</evidence>
<accession>A0AAD9GTI1</accession>
<feature type="region of interest" description="Disordered" evidence="2">
    <location>
        <begin position="184"/>
        <end position="208"/>
    </location>
</feature>
<evidence type="ECO:0000259" key="3">
    <source>
        <dbReference type="PROSITE" id="PS51048"/>
    </source>
</evidence>
<dbReference type="Pfam" id="PF04969">
    <property type="entry name" value="CS"/>
    <property type="match status" value="1"/>
</dbReference>
<dbReference type="InterPro" id="IPR008978">
    <property type="entry name" value="HSP20-like_chaperone"/>
</dbReference>
<dbReference type="GO" id="GO:0015631">
    <property type="term" value="F:tubulin binding"/>
    <property type="evidence" value="ECO:0007669"/>
    <property type="project" value="InterPro"/>
</dbReference>
<evidence type="ECO:0000313" key="6">
    <source>
        <dbReference type="Proteomes" id="UP001259832"/>
    </source>
</evidence>
<dbReference type="GO" id="GO:0031625">
    <property type="term" value="F:ubiquitin protein ligase binding"/>
    <property type="evidence" value="ECO:0007669"/>
    <property type="project" value="InterPro"/>
</dbReference>
<feature type="coiled-coil region" evidence="1">
    <location>
        <begin position="34"/>
        <end position="61"/>
    </location>
</feature>